<dbReference type="PANTHER" id="PTHR47739">
    <property type="entry name" value="TRNA1(VAL) (ADENINE(37)-N6)-METHYLTRANSFERASE"/>
    <property type="match status" value="1"/>
</dbReference>
<dbReference type="PANTHER" id="PTHR47739:SF1">
    <property type="entry name" value="TRNA1(VAL) (ADENINE(37)-N6)-METHYLTRANSFERASE"/>
    <property type="match status" value="1"/>
</dbReference>
<dbReference type="Pfam" id="PF13847">
    <property type="entry name" value="Methyltransf_31"/>
    <property type="match status" value="1"/>
</dbReference>
<dbReference type="RefSeq" id="WP_312031159.1">
    <property type="nucleotide sequence ID" value="NZ_CP051151.1"/>
</dbReference>
<evidence type="ECO:0000313" key="3">
    <source>
        <dbReference type="Proteomes" id="UP000512167"/>
    </source>
</evidence>
<protein>
    <submittedName>
        <fullName evidence="2">tRNA1(Val) (Adenine(37)-N6)-methyltransferase</fullName>
    </submittedName>
</protein>
<evidence type="ECO:0000259" key="1">
    <source>
        <dbReference type="Pfam" id="PF13847"/>
    </source>
</evidence>
<dbReference type="InterPro" id="IPR029063">
    <property type="entry name" value="SAM-dependent_MTases_sf"/>
</dbReference>
<proteinExistence type="predicted"/>
<dbReference type="Gene3D" id="3.40.50.150">
    <property type="entry name" value="Vaccinia Virus protein VP39"/>
    <property type="match status" value="1"/>
</dbReference>
<dbReference type="GO" id="GO:0003676">
    <property type="term" value="F:nucleic acid binding"/>
    <property type="evidence" value="ECO:0007669"/>
    <property type="project" value="InterPro"/>
</dbReference>
<dbReference type="EMBL" id="CP051151">
    <property type="protein sequence ID" value="QLY40329.1"/>
    <property type="molecule type" value="Genomic_DNA"/>
</dbReference>
<dbReference type="InterPro" id="IPR050210">
    <property type="entry name" value="tRNA_Adenine-N(6)_MTase"/>
</dbReference>
<dbReference type="GO" id="GO:0008168">
    <property type="term" value="F:methyltransferase activity"/>
    <property type="evidence" value="ECO:0007669"/>
    <property type="project" value="UniProtKB-KW"/>
</dbReference>
<dbReference type="AlphaFoldDB" id="A0A7L6N6Z5"/>
<name>A0A7L6N6Z5_9MOLU</name>
<accession>A0A7L6N6Z5</accession>
<gene>
    <name evidence="2" type="ORF">HF295_05425</name>
</gene>
<dbReference type="SUPFAM" id="SSF53335">
    <property type="entry name" value="S-adenosyl-L-methionine-dependent methyltransferases"/>
    <property type="match status" value="1"/>
</dbReference>
<dbReference type="PROSITE" id="PS00092">
    <property type="entry name" value="N6_MTASE"/>
    <property type="match status" value="1"/>
</dbReference>
<dbReference type="KEGG" id="tbk:HF295_05425"/>
<dbReference type="InterPro" id="IPR025714">
    <property type="entry name" value="Methyltranfer_dom"/>
</dbReference>
<reference evidence="2 3" key="1">
    <citation type="submission" date="2020-04" db="EMBL/GenBank/DDBJ databases">
        <authorList>
            <person name="Zheng R.K."/>
            <person name="Sun C.M."/>
        </authorList>
    </citation>
    <scope>NUCLEOTIDE SEQUENCE [LARGE SCALE GENOMIC DNA]</scope>
    <source>
        <strain evidence="3">zrk29</strain>
    </source>
</reference>
<feature type="domain" description="Methyltransferase" evidence="1">
    <location>
        <begin position="44"/>
        <end position="178"/>
    </location>
</feature>
<sequence length="254" mass="29400">MSNLHIHDLLAYDGLKIIQKDDLFKFSLDSLLLGDFVNINPRVKNIIDLGCGLGPVSFYMSLKTKAKIIGVDIQEEVIHLARESAKLNHLETQVSFLHEDIKDVYKHFETNQFDIVVCNPPFYKSKDSKQHNDLASLSIARHEVMLNLSDLFDAGKRLLKQGGILYFIHRVERMDEIIIEMNKHHFVAKRIRFVYTLAHKEAKMLLVEARYNGSMGSLIIEQPLYIHDENNQYTDEVLRIFHLGDENYEKTSSL</sequence>
<keyword evidence="2" id="KW-0489">Methyltransferase</keyword>
<keyword evidence="2" id="KW-0808">Transferase</keyword>
<dbReference type="Proteomes" id="UP000512167">
    <property type="component" value="Chromosome"/>
</dbReference>
<dbReference type="CDD" id="cd02440">
    <property type="entry name" value="AdoMet_MTases"/>
    <property type="match status" value="1"/>
</dbReference>
<dbReference type="InterPro" id="IPR002052">
    <property type="entry name" value="DNA_methylase_N6_adenine_CS"/>
</dbReference>
<evidence type="ECO:0000313" key="2">
    <source>
        <dbReference type="EMBL" id="QLY40329.1"/>
    </source>
</evidence>
<dbReference type="GO" id="GO:0032259">
    <property type="term" value="P:methylation"/>
    <property type="evidence" value="ECO:0007669"/>
    <property type="project" value="UniProtKB-KW"/>
</dbReference>
<keyword evidence="3" id="KW-1185">Reference proteome</keyword>
<organism evidence="2 3">
    <name type="scientific">Hujiaoplasma nucleasis</name>
    <dbReference type="NCBI Taxonomy" id="2725268"/>
    <lineage>
        <taxon>Bacteria</taxon>
        <taxon>Bacillati</taxon>
        <taxon>Mycoplasmatota</taxon>
        <taxon>Mollicutes</taxon>
        <taxon>Candidatus Izemoplasmatales</taxon>
        <taxon>Hujiaoplasmataceae</taxon>
        <taxon>Hujiaoplasma</taxon>
    </lineage>
</organism>